<dbReference type="SMART" id="SM00072">
    <property type="entry name" value="GuKc"/>
    <property type="match status" value="1"/>
</dbReference>
<evidence type="ECO:0000256" key="3">
    <source>
        <dbReference type="ARBA" id="ARBA00012961"/>
    </source>
</evidence>
<dbReference type="PROSITE" id="PS50052">
    <property type="entry name" value="GUANYLATE_KINASE_2"/>
    <property type="match status" value="1"/>
</dbReference>
<evidence type="ECO:0000256" key="6">
    <source>
        <dbReference type="ARBA" id="ARBA00022741"/>
    </source>
</evidence>
<evidence type="ECO:0000256" key="9">
    <source>
        <dbReference type="ARBA" id="ARBA00030128"/>
    </source>
</evidence>
<dbReference type="AlphaFoldDB" id="A0A9D5LXM5"/>
<keyword evidence="6 11" id="KW-0547">Nucleotide-binding</keyword>
<dbReference type="FunFam" id="3.30.63.10:FF:000002">
    <property type="entry name" value="Guanylate kinase 1"/>
    <property type="match status" value="1"/>
</dbReference>
<evidence type="ECO:0000313" key="14">
    <source>
        <dbReference type="Proteomes" id="UP000806542"/>
    </source>
</evidence>
<dbReference type="PANTHER" id="PTHR23117:SF13">
    <property type="entry name" value="GUANYLATE KINASE"/>
    <property type="match status" value="1"/>
</dbReference>
<keyword evidence="5 11" id="KW-0808">Transferase</keyword>
<dbReference type="EC" id="2.7.4.8" evidence="3 11"/>
<name>A0A9D5LXM5_9FIRM</name>
<dbReference type="GO" id="GO:0004385">
    <property type="term" value="F:GMP kinase activity"/>
    <property type="evidence" value="ECO:0007669"/>
    <property type="project" value="UniProtKB-UniRule"/>
</dbReference>
<dbReference type="InterPro" id="IPR017665">
    <property type="entry name" value="Guanylate_kinase"/>
</dbReference>
<accession>A0A9D5LXM5</accession>
<keyword evidence="8 11" id="KW-0067">ATP-binding</keyword>
<protein>
    <recommendedName>
        <fullName evidence="4 11">Guanylate kinase</fullName>
        <ecNumber evidence="3 11">2.7.4.8</ecNumber>
    </recommendedName>
    <alternativeName>
        <fullName evidence="9 11">GMP kinase</fullName>
    </alternativeName>
</protein>
<evidence type="ECO:0000313" key="13">
    <source>
        <dbReference type="EMBL" id="MBE5039783.1"/>
    </source>
</evidence>
<evidence type="ECO:0000256" key="4">
    <source>
        <dbReference type="ARBA" id="ARBA00016296"/>
    </source>
</evidence>
<dbReference type="SUPFAM" id="SSF52540">
    <property type="entry name" value="P-loop containing nucleoside triphosphate hydrolases"/>
    <property type="match status" value="1"/>
</dbReference>
<dbReference type="GO" id="GO:0005524">
    <property type="term" value="F:ATP binding"/>
    <property type="evidence" value="ECO:0007669"/>
    <property type="project" value="UniProtKB-UniRule"/>
</dbReference>
<dbReference type="InterPro" id="IPR008144">
    <property type="entry name" value="Guanylate_kin-like_dom"/>
</dbReference>
<comment type="function">
    <text evidence="1 11">Essential for recycling GMP and indirectly, cGMP.</text>
</comment>
<dbReference type="GO" id="GO:0005829">
    <property type="term" value="C:cytosol"/>
    <property type="evidence" value="ECO:0007669"/>
    <property type="project" value="TreeGrafter"/>
</dbReference>
<evidence type="ECO:0000256" key="2">
    <source>
        <dbReference type="ARBA" id="ARBA00005790"/>
    </source>
</evidence>
<evidence type="ECO:0000256" key="8">
    <source>
        <dbReference type="ARBA" id="ARBA00022840"/>
    </source>
</evidence>
<dbReference type="CDD" id="cd00071">
    <property type="entry name" value="GMPK"/>
    <property type="match status" value="1"/>
</dbReference>
<dbReference type="PANTHER" id="PTHR23117">
    <property type="entry name" value="GUANYLATE KINASE-RELATED"/>
    <property type="match status" value="1"/>
</dbReference>
<dbReference type="PROSITE" id="PS00856">
    <property type="entry name" value="GUANYLATE_KINASE_1"/>
    <property type="match status" value="1"/>
</dbReference>
<feature type="domain" description="Guanylate kinase-like" evidence="12">
    <location>
        <begin position="5"/>
        <end position="183"/>
    </location>
</feature>
<gene>
    <name evidence="11 13" type="primary">gmk</name>
    <name evidence="13" type="ORF">INF28_04810</name>
</gene>
<dbReference type="InterPro" id="IPR027417">
    <property type="entry name" value="P-loop_NTPase"/>
</dbReference>
<dbReference type="HAMAP" id="MF_00328">
    <property type="entry name" value="Guanylate_kinase"/>
    <property type="match status" value="1"/>
</dbReference>
<dbReference type="Gene3D" id="3.30.63.10">
    <property type="entry name" value="Guanylate Kinase phosphate binding domain"/>
    <property type="match status" value="1"/>
</dbReference>
<keyword evidence="11" id="KW-0963">Cytoplasm</keyword>
<sequence>MKTKGKLIVISGPSGVGKGTICEILLRQCPNLILSVSATTRKPRTVDKEGVTYYFKTNQEFQAMIDNHQFLEWAVYNGNYYGTPLLPVQEKLNAGKNVLLEIDVQGALHVKDNFPEGIYIFIAPPDKETLHERLTGRGTESPEEISRRIAAADQELAQQSKYDYVVINDVLENAVQTVKDIIETRSVAV</sequence>
<evidence type="ECO:0000256" key="5">
    <source>
        <dbReference type="ARBA" id="ARBA00022679"/>
    </source>
</evidence>
<evidence type="ECO:0000256" key="1">
    <source>
        <dbReference type="ARBA" id="ARBA00003531"/>
    </source>
</evidence>
<evidence type="ECO:0000256" key="7">
    <source>
        <dbReference type="ARBA" id="ARBA00022777"/>
    </source>
</evidence>
<dbReference type="EMBL" id="JADCKB010000007">
    <property type="protein sequence ID" value="MBE5039783.1"/>
    <property type="molecule type" value="Genomic_DNA"/>
</dbReference>
<keyword evidence="7 11" id="KW-0418">Kinase</keyword>
<dbReference type="Proteomes" id="UP000806542">
    <property type="component" value="Unassembled WGS sequence"/>
</dbReference>
<keyword evidence="14" id="KW-1185">Reference proteome</keyword>
<evidence type="ECO:0000256" key="11">
    <source>
        <dbReference type="HAMAP-Rule" id="MF_00328"/>
    </source>
</evidence>
<comment type="catalytic activity">
    <reaction evidence="10 11">
        <text>GMP + ATP = GDP + ADP</text>
        <dbReference type="Rhea" id="RHEA:20780"/>
        <dbReference type="ChEBI" id="CHEBI:30616"/>
        <dbReference type="ChEBI" id="CHEBI:58115"/>
        <dbReference type="ChEBI" id="CHEBI:58189"/>
        <dbReference type="ChEBI" id="CHEBI:456216"/>
        <dbReference type="EC" id="2.7.4.8"/>
    </reaction>
</comment>
<comment type="caution">
    <text evidence="13">The sequence shown here is derived from an EMBL/GenBank/DDBJ whole genome shotgun (WGS) entry which is preliminary data.</text>
</comment>
<dbReference type="InterPro" id="IPR008145">
    <property type="entry name" value="GK/Ca_channel_bsu"/>
</dbReference>
<evidence type="ECO:0000256" key="10">
    <source>
        <dbReference type="ARBA" id="ARBA00048594"/>
    </source>
</evidence>
<comment type="subcellular location">
    <subcellularLocation>
        <location evidence="11">Cytoplasm</location>
    </subcellularLocation>
</comment>
<dbReference type="InterPro" id="IPR020590">
    <property type="entry name" value="Guanylate_kinase_CS"/>
</dbReference>
<dbReference type="RefSeq" id="WP_226392347.1">
    <property type="nucleotide sequence ID" value="NZ_JADCKB010000007.1"/>
</dbReference>
<reference evidence="13" key="1">
    <citation type="submission" date="2020-10" db="EMBL/GenBank/DDBJ databases">
        <title>ChiBAC.</title>
        <authorList>
            <person name="Zenner C."/>
            <person name="Hitch T.C.A."/>
            <person name="Clavel T."/>
        </authorList>
    </citation>
    <scope>NUCLEOTIDE SEQUENCE</scope>
    <source>
        <strain evidence="13">DSM 107454</strain>
    </source>
</reference>
<feature type="binding site" evidence="11">
    <location>
        <begin position="12"/>
        <end position="19"/>
    </location>
    <ligand>
        <name>ATP</name>
        <dbReference type="ChEBI" id="CHEBI:30616"/>
    </ligand>
</feature>
<organism evidence="13 14">
    <name type="scientific">Ructibacterium gallinarum</name>
    <dbReference type="NCBI Taxonomy" id="2779355"/>
    <lineage>
        <taxon>Bacteria</taxon>
        <taxon>Bacillati</taxon>
        <taxon>Bacillota</taxon>
        <taxon>Clostridia</taxon>
        <taxon>Eubacteriales</taxon>
        <taxon>Oscillospiraceae</taxon>
        <taxon>Ructibacterium</taxon>
    </lineage>
</organism>
<proteinExistence type="inferred from homology"/>
<dbReference type="NCBIfam" id="TIGR03263">
    <property type="entry name" value="guanyl_kin"/>
    <property type="match status" value="1"/>
</dbReference>
<dbReference type="Gene3D" id="3.40.50.300">
    <property type="entry name" value="P-loop containing nucleotide triphosphate hydrolases"/>
    <property type="match status" value="1"/>
</dbReference>
<dbReference type="Pfam" id="PF00625">
    <property type="entry name" value="Guanylate_kin"/>
    <property type="match status" value="1"/>
</dbReference>
<comment type="similarity">
    <text evidence="2 11">Belongs to the guanylate kinase family.</text>
</comment>
<evidence type="ECO:0000259" key="12">
    <source>
        <dbReference type="PROSITE" id="PS50052"/>
    </source>
</evidence>